<sequence length="211" mass="22603">MNQNFHRPVRMTTERLEASLSGDPADFVIDPAEASAIAHHTARALLARGRDFDSDELVQRLVAFADEHGLDTLAELWARSSPTSLPGALWRLYLVRAILQHNPEDASELFQRGIDELSTIDQVVAGAPNPLSAEGFSGLLDDILHGAFVGELSEALSRAAAVARAVSAGAISLAWLSEKQAHYLTGRSLNWSVIAGELAQAASVARSGKLD</sequence>
<name>A0A6J6JWV8_9ZZZZ</name>
<accession>A0A6J6JWV8</accession>
<dbReference type="AlphaFoldDB" id="A0A6J6JWV8"/>
<protein>
    <submittedName>
        <fullName evidence="2">Unannotated protein</fullName>
    </submittedName>
</protein>
<organism evidence="2">
    <name type="scientific">freshwater metagenome</name>
    <dbReference type="NCBI Taxonomy" id="449393"/>
    <lineage>
        <taxon>unclassified sequences</taxon>
        <taxon>metagenomes</taxon>
        <taxon>ecological metagenomes</taxon>
    </lineage>
</organism>
<dbReference type="EMBL" id="CAEZTM010000003">
    <property type="protein sequence ID" value="CAB4561330.1"/>
    <property type="molecule type" value="Genomic_DNA"/>
</dbReference>
<dbReference type="EMBL" id="CAEZVY010000042">
    <property type="protein sequence ID" value="CAB4640199.1"/>
    <property type="molecule type" value="Genomic_DNA"/>
</dbReference>
<evidence type="ECO:0000313" key="2">
    <source>
        <dbReference type="EMBL" id="CAB4640199.1"/>
    </source>
</evidence>
<proteinExistence type="predicted"/>
<reference evidence="2" key="1">
    <citation type="submission" date="2020-05" db="EMBL/GenBank/DDBJ databases">
        <authorList>
            <person name="Chiriac C."/>
            <person name="Salcher M."/>
            <person name="Ghai R."/>
            <person name="Kavagutti S V."/>
        </authorList>
    </citation>
    <scope>NUCLEOTIDE SEQUENCE</scope>
</reference>
<gene>
    <name evidence="1" type="ORF">UFOPK1684_00111</name>
    <name evidence="2" type="ORF">UFOPK2158_00522</name>
</gene>
<evidence type="ECO:0000313" key="1">
    <source>
        <dbReference type="EMBL" id="CAB4561330.1"/>
    </source>
</evidence>